<feature type="chain" id="PRO_5042996391" description="Laminin G domain-containing protein" evidence="2">
    <location>
        <begin position="23"/>
        <end position="222"/>
    </location>
</feature>
<name>A0AAN9C0Z8_9CAEN</name>
<feature type="domain" description="Laminin G" evidence="3">
    <location>
        <begin position="42"/>
        <end position="220"/>
    </location>
</feature>
<dbReference type="PANTHER" id="PTHR15036">
    <property type="entry name" value="PIKACHURIN-LIKE PROTEIN"/>
    <property type="match status" value="1"/>
</dbReference>
<comment type="caution">
    <text evidence="1">Lacks conserved residue(s) required for the propagation of feature annotation.</text>
</comment>
<feature type="signal peptide" evidence="2">
    <location>
        <begin position="1"/>
        <end position="22"/>
    </location>
</feature>
<dbReference type="EMBL" id="JBAMIC010000001">
    <property type="protein sequence ID" value="KAK7114729.1"/>
    <property type="molecule type" value="Genomic_DNA"/>
</dbReference>
<gene>
    <name evidence="4" type="ORF">V1264_000736</name>
</gene>
<evidence type="ECO:0000256" key="2">
    <source>
        <dbReference type="SAM" id="SignalP"/>
    </source>
</evidence>
<protein>
    <recommendedName>
        <fullName evidence="3">Laminin G domain-containing protein</fullName>
    </recommendedName>
</protein>
<accession>A0AAN9C0Z8</accession>
<comment type="caution">
    <text evidence="4">The sequence shown here is derived from an EMBL/GenBank/DDBJ whole genome shotgun (WGS) entry which is preliminary data.</text>
</comment>
<dbReference type="AlphaFoldDB" id="A0AAN9C0Z8"/>
<dbReference type="InterPro" id="IPR001791">
    <property type="entry name" value="Laminin_G"/>
</dbReference>
<reference evidence="4 5" key="1">
    <citation type="submission" date="2024-02" db="EMBL/GenBank/DDBJ databases">
        <title>Chromosome-scale genome assembly of the rough periwinkle Littorina saxatilis.</title>
        <authorList>
            <person name="De Jode A."/>
            <person name="Faria R."/>
            <person name="Formenti G."/>
            <person name="Sims Y."/>
            <person name="Smith T.P."/>
            <person name="Tracey A."/>
            <person name="Wood J.M.D."/>
            <person name="Zagrodzka Z.B."/>
            <person name="Johannesson K."/>
            <person name="Butlin R.K."/>
            <person name="Leder E.H."/>
        </authorList>
    </citation>
    <scope>NUCLEOTIDE SEQUENCE [LARGE SCALE GENOMIC DNA]</scope>
    <source>
        <strain evidence="4">Snail1</strain>
        <tissue evidence="4">Muscle</tissue>
    </source>
</reference>
<dbReference type="Proteomes" id="UP001374579">
    <property type="component" value="Unassembled WGS sequence"/>
</dbReference>
<sequence>MSHFLCVFSALILTFWITTTNAGSFSAHLYRNDMGLISSDEGVYLEPTERSHVELNLRHKTHTPGLHRERHVIKFEFRTTEDNGLLVYGRARGGPEDILALKLAGGKLYYTVRCPSLSADLLFRHPMGKLSDGHWHSVAVRFRRDNMRMQVVVDRVRDTKAYATNCAELTSLVFGGVTPRDSQLLSGILGNVPHYSGCIRRVHIPRSLRVAASYYTVSTCPA</sequence>
<evidence type="ECO:0000313" key="5">
    <source>
        <dbReference type="Proteomes" id="UP001374579"/>
    </source>
</evidence>
<evidence type="ECO:0000256" key="1">
    <source>
        <dbReference type="PROSITE-ProRule" id="PRU00122"/>
    </source>
</evidence>
<dbReference type="SUPFAM" id="SSF49899">
    <property type="entry name" value="Concanavalin A-like lectins/glucanases"/>
    <property type="match status" value="1"/>
</dbReference>
<dbReference type="SMART" id="SM00282">
    <property type="entry name" value="LamG"/>
    <property type="match status" value="1"/>
</dbReference>
<dbReference type="PROSITE" id="PS50025">
    <property type="entry name" value="LAM_G_DOMAIN"/>
    <property type="match status" value="1"/>
</dbReference>
<dbReference type="Gene3D" id="2.60.120.200">
    <property type="match status" value="1"/>
</dbReference>
<dbReference type="GO" id="GO:0016020">
    <property type="term" value="C:membrane"/>
    <property type="evidence" value="ECO:0007669"/>
    <property type="project" value="UniProtKB-SubCell"/>
</dbReference>
<dbReference type="CDD" id="cd00110">
    <property type="entry name" value="LamG"/>
    <property type="match status" value="1"/>
</dbReference>
<evidence type="ECO:0000259" key="3">
    <source>
        <dbReference type="PROSITE" id="PS50025"/>
    </source>
</evidence>
<keyword evidence="5" id="KW-1185">Reference proteome</keyword>
<proteinExistence type="predicted"/>
<evidence type="ECO:0000313" key="4">
    <source>
        <dbReference type="EMBL" id="KAK7114729.1"/>
    </source>
</evidence>
<dbReference type="PANTHER" id="PTHR15036:SF49">
    <property type="entry name" value="AXOTACTIN"/>
    <property type="match status" value="1"/>
</dbReference>
<organism evidence="4 5">
    <name type="scientific">Littorina saxatilis</name>
    <dbReference type="NCBI Taxonomy" id="31220"/>
    <lineage>
        <taxon>Eukaryota</taxon>
        <taxon>Metazoa</taxon>
        <taxon>Spiralia</taxon>
        <taxon>Lophotrochozoa</taxon>
        <taxon>Mollusca</taxon>
        <taxon>Gastropoda</taxon>
        <taxon>Caenogastropoda</taxon>
        <taxon>Littorinimorpha</taxon>
        <taxon>Littorinoidea</taxon>
        <taxon>Littorinidae</taxon>
        <taxon>Littorina</taxon>
    </lineage>
</organism>
<dbReference type="InterPro" id="IPR013320">
    <property type="entry name" value="ConA-like_dom_sf"/>
</dbReference>
<dbReference type="Pfam" id="PF02210">
    <property type="entry name" value="Laminin_G_2"/>
    <property type="match status" value="1"/>
</dbReference>
<keyword evidence="2" id="KW-0732">Signal</keyword>
<dbReference type="InterPro" id="IPR050372">
    <property type="entry name" value="Neurexin-related_CASP"/>
</dbReference>